<evidence type="ECO:0000313" key="4">
    <source>
        <dbReference type="EMBL" id="KAL0345641.1"/>
    </source>
</evidence>
<proteinExistence type="predicted"/>
<dbReference type="PANTHER" id="PTHR48258">
    <property type="entry name" value="DUF4218 DOMAIN-CONTAINING PROTEIN-RELATED"/>
    <property type="match status" value="1"/>
</dbReference>
<name>A0AAW2NSZ6_SESRA</name>
<reference evidence="4" key="1">
    <citation type="submission" date="2020-06" db="EMBL/GenBank/DDBJ databases">
        <authorList>
            <person name="Li T."/>
            <person name="Hu X."/>
            <person name="Zhang T."/>
            <person name="Song X."/>
            <person name="Zhang H."/>
            <person name="Dai N."/>
            <person name="Sheng W."/>
            <person name="Hou X."/>
            <person name="Wei L."/>
        </authorList>
    </citation>
    <scope>NUCLEOTIDE SEQUENCE</scope>
    <source>
        <strain evidence="4">G02</strain>
        <tissue evidence="4">Leaf</tissue>
    </source>
</reference>
<dbReference type="InterPro" id="IPR029480">
    <property type="entry name" value="Transpos_assoc"/>
</dbReference>
<dbReference type="PANTHER" id="PTHR48258:SF4">
    <property type="entry name" value="DUF4216 DOMAIN-CONTAINING PROTEIN"/>
    <property type="match status" value="1"/>
</dbReference>
<organism evidence="4">
    <name type="scientific">Sesamum radiatum</name>
    <name type="common">Black benniseed</name>
    <dbReference type="NCBI Taxonomy" id="300843"/>
    <lineage>
        <taxon>Eukaryota</taxon>
        <taxon>Viridiplantae</taxon>
        <taxon>Streptophyta</taxon>
        <taxon>Embryophyta</taxon>
        <taxon>Tracheophyta</taxon>
        <taxon>Spermatophyta</taxon>
        <taxon>Magnoliopsida</taxon>
        <taxon>eudicotyledons</taxon>
        <taxon>Gunneridae</taxon>
        <taxon>Pentapetalae</taxon>
        <taxon>asterids</taxon>
        <taxon>lamiids</taxon>
        <taxon>Lamiales</taxon>
        <taxon>Pedaliaceae</taxon>
        <taxon>Sesamum</taxon>
    </lineage>
</organism>
<dbReference type="Pfam" id="PF13952">
    <property type="entry name" value="DUF4216"/>
    <property type="match status" value="1"/>
</dbReference>
<dbReference type="EMBL" id="JACGWJ010000019">
    <property type="protein sequence ID" value="KAL0345641.1"/>
    <property type="molecule type" value="Genomic_DNA"/>
</dbReference>
<dbReference type="Pfam" id="PF13963">
    <property type="entry name" value="Transpos_assoc"/>
    <property type="match status" value="1"/>
</dbReference>
<evidence type="ECO:0000259" key="3">
    <source>
        <dbReference type="Pfam" id="PF13963"/>
    </source>
</evidence>
<feature type="domain" description="Transposase-associated" evidence="3">
    <location>
        <begin position="14"/>
        <end position="78"/>
    </location>
</feature>
<dbReference type="AlphaFoldDB" id="A0AAW2NSZ6"/>
<protein>
    <recommendedName>
        <fullName evidence="5">DUF4216 domain-containing protein</fullName>
    </recommendedName>
</protein>
<reference evidence="4" key="2">
    <citation type="journal article" date="2024" name="Plant">
        <title>Genomic evolution and insights into agronomic trait innovations of Sesamum species.</title>
        <authorList>
            <person name="Miao H."/>
            <person name="Wang L."/>
            <person name="Qu L."/>
            <person name="Liu H."/>
            <person name="Sun Y."/>
            <person name="Le M."/>
            <person name="Wang Q."/>
            <person name="Wei S."/>
            <person name="Zheng Y."/>
            <person name="Lin W."/>
            <person name="Duan Y."/>
            <person name="Cao H."/>
            <person name="Xiong S."/>
            <person name="Wang X."/>
            <person name="Wei L."/>
            <person name="Li C."/>
            <person name="Ma Q."/>
            <person name="Ju M."/>
            <person name="Zhao R."/>
            <person name="Li G."/>
            <person name="Mu C."/>
            <person name="Tian Q."/>
            <person name="Mei H."/>
            <person name="Zhang T."/>
            <person name="Gao T."/>
            <person name="Zhang H."/>
        </authorList>
    </citation>
    <scope>NUCLEOTIDE SEQUENCE</scope>
    <source>
        <strain evidence="4">G02</strain>
    </source>
</reference>
<feature type="region of interest" description="Disordered" evidence="1">
    <location>
        <begin position="435"/>
        <end position="458"/>
    </location>
</feature>
<dbReference type="InterPro" id="IPR025312">
    <property type="entry name" value="DUF4216"/>
</dbReference>
<sequence length="458" mass="54332">MHEKNLPRRAGLILEFEDGVTAFIEWANSQYAYMDGEKIKGPCRKCKNKVFKTPNEVNFDLYMKDFMPEYYNWTSHGEERVQEYFEAVTAPTSQEEQTPAAHAQEGTNTLLVDAAQMNWMQMMVFDAAAPGYYTYTTQSPIENVHELGVYVSDHVIPSHFNLKRLIDVYLVTLMEELHNLWHVGLLTHENAKNETFTMRAAFVPNEPRLHGMKSHDCHVFIQKFTPTAFHEMLPELVWSTLTENMPRRNDDLCVNDTRIQWSIFDYHGRASCASKKRSFRNELYEHHHLEDPNIKELVATQFKDWSKGRIVLFKCHWVDPMRGMKVHPRYHFIDVNFKKVYQKNEPFILTQQAVQVYYMEYPSMKKDKVDWMIVCKTKARRVIDDFRWTEVAFQKEETIPTLQVVRDNYIYDLHDPNGIQLYFMTCMTVRSERCESDDESDEDNFDKEYETEEDKNYD</sequence>
<comment type="caution">
    <text evidence="4">The sequence shown here is derived from an EMBL/GenBank/DDBJ whole genome shotgun (WGS) entry which is preliminary data.</text>
</comment>
<gene>
    <name evidence="4" type="ORF">Sradi_4395400</name>
</gene>
<evidence type="ECO:0000256" key="1">
    <source>
        <dbReference type="SAM" id="MobiDB-lite"/>
    </source>
</evidence>
<feature type="domain" description="DUF4216" evidence="2">
    <location>
        <begin position="306"/>
        <end position="374"/>
    </location>
</feature>
<accession>A0AAW2NSZ6</accession>
<evidence type="ECO:0000259" key="2">
    <source>
        <dbReference type="Pfam" id="PF13952"/>
    </source>
</evidence>
<evidence type="ECO:0008006" key="5">
    <source>
        <dbReference type="Google" id="ProtNLM"/>
    </source>
</evidence>